<dbReference type="OrthoDB" id="62952at2759"/>
<dbReference type="PANTHER" id="PTHR42085:SF2">
    <property type="entry name" value="F-BOX DOMAIN-CONTAINING PROTEIN"/>
    <property type="match status" value="1"/>
</dbReference>
<evidence type="ECO:0000313" key="2">
    <source>
        <dbReference type="Proteomes" id="UP000269276"/>
    </source>
</evidence>
<dbReference type="AlphaFoldDB" id="A0A3M7DI86"/>
<evidence type="ECO:0000313" key="1">
    <source>
        <dbReference type="EMBL" id="RMY63727.1"/>
    </source>
</evidence>
<proteinExistence type="predicted"/>
<comment type="caution">
    <text evidence="1">The sequence shown here is derived from an EMBL/GenBank/DDBJ whole genome shotgun (WGS) entry which is preliminary data.</text>
</comment>
<dbReference type="PANTHER" id="PTHR42085">
    <property type="entry name" value="F-BOX DOMAIN-CONTAINING PROTEIN"/>
    <property type="match status" value="1"/>
</dbReference>
<dbReference type="InterPro" id="IPR038883">
    <property type="entry name" value="AN11006-like"/>
</dbReference>
<gene>
    <name evidence="1" type="ORF">D0863_10335</name>
</gene>
<dbReference type="EMBL" id="QWIP01000444">
    <property type="protein sequence ID" value="RMY63727.1"/>
    <property type="molecule type" value="Genomic_DNA"/>
</dbReference>
<name>A0A3M7DI86_HORWE</name>
<organism evidence="1 2">
    <name type="scientific">Hortaea werneckii</name>
    <name type="common">Black yeast</name>
    <name type="synonym">Cladosporium werneckii</name>
    <dbReference type="NCBI Taxonomy" id="91943"/>
    <lineage>
        <taxon>Eukaryota</taxon>
        <taxon>Fungi</taxon>
        <taxon>Dikarya</taxon>
        <taxon>Ascomycota</taxon>
        <taxon>Pezizomycotina</taxon>
        <taxon>Dothideomycetes</taxon>
        <taxon>Dothideomycetidae</taxon>
        <taxon>Mycosphaerellales</taxon>
        <taxon>Teratosphaeriaceae</taxon>
        <taxon>Hortaea</taxon>
    </lineage>
</organism>
<sequence length="494" mass="56537">MTGLPKAIRERIHELHLTEDEPITLDQYRDHVKADAPRWDDRKMPALLLVSRAIEKEAAPFFYANNHFEFGSLAELVHFKDLSWPRHRHLMRKVTVKWDHRVDAASECFRSLATMKNLKELYIRVDEQKMLGAILQRPDIHHTLVHTPQPTPQQSLPMLLFPGLVGLLKLPRIPKVKFIKLGDGNDDTGGPIPGGVLEAIVAPKIMGSRTVKKKRPKGVFPFLSLSPELRNRIYDLILRFDGPVSPSPLEPTSASKACRAFGSGRTASVLSLLAVNRQIHDEAVGIFYHCNAFVFHYTLHLHGFMQRLGTTRRSMITDITVYYGDLQMGGMSLIDLTFDLLKSLTGLRKLEVIMRYQLVTYKNWYRFSGTPELLRRANPCLLPGMKMLFELRGITSISIRDEGVEEVYVTATQRSTSSTSSTKRVRSAEKLVQIMDHFNAALRQAQKGRVNRALLEDEMWQVRDEFPELEPDEALARDDEAGKWSTLWYFWDHL</sequence>
<dbReference type="Proteomes" id="UP000269276">
    <property type="component" value="Unassembled WGS sequence"/>
</dbReference>
<accession>A0A3M7DI86</accession>
<protein>
    <submittedName>
        <fullName evidence="1">Uncharacterized protein</fullName>
    </submittedName>
</protein>
<reference evidence="1 2" key="1">
    <citation type="journal article" date="2018" name="BMC Genomics">
        <title>Genomic evidence for intraspecific hybridization in a clonal and extremely halotolerant yeast.</title>
        <authorList>
            <person name="Gostincar C."/>
            <person name="Stajich J.E."/>
            <person name="Zupancic J."/>
            <person name="Zalar P."/>
            <person name="Gunde-Cimerman N."/>
        </authorList>
    </citation>
    <scope>NUCLEOTIDE SEQUENCE [LARGE SCALE GENOMIC DNA]</scope>
    <source>
        <strain evidence="1 2">EXF-2682</strain>
    </source>
</reference>